<accession>X1P929</accession>
<reference evidence="1" key="1">
    <citation type="journal article" date="2014" name="Front. Microbiol.">
        <title>High frequency of phylogenetically diverse reductive dehalogenase-homologous genes in deep subseafloor sedimentary metagenomes.</title>
        <authorList>
            <person name="Kawai M."/>
            <person name="Futagami T."/>
            <person name="Toyoda A."/>
            <person name="Takaki Y."/>
            <person name="Nishi S."/>
            <person name="Hori S."/>
            <person name="Arai W."/>
            <person name="Tsubouchi T."/>
            <person name="Morono Y."/>
            <person name="Uchiyama I."/>
            <person name="Ito T."/>
            <person name="Fujiyama A."/>
            <person name="Inagaki F."/>
            <person name="Takami H."/>
        </authorList>
    </citation>
    <scope>NUCLEOTIDE SEQUENCE</scope>
    <source>
        <strain evidence="1">Expedition CK06-06</strain>
    </source>
</reference>
<sequence length="52" mass="5973">MLVECSKRNSETTSFNTLLERLRGLGFGVVFKDSLYRLVPQKKHQIDALEGF</sequence>
<protein>
    <submittedName>
        <fullName evidence="1">Uncharacterized protein</fullName>
    </submittedName>
</protein>
<dbReference type="EMBL" id="BARV01038932">
    <property type="protein sequence ID" value="GAI52363.1"/>
    <property type="molecule type" value="Genomic_DNA"/>
</dbReference>
<comment type="caution">
    <text evidence="1">The sequence shown here is derived from an EMBL/GenBank/DDBJ whole genome shotgun (WGS) entry which is preliminary data.</text>
</comment>
<name>X1P929_9ZZZZ</name>
<evidence type="ECO:0000313" key="1">
    <source>
        <dbReference type="EMBL" id="GAI52363.1"/>
    </source>
</evidence>
<organism evidence="1">
    <name type="scientific">marine sediment metagenome</name>
    <dbReference type="NCBI Taxonomy" id="412755"/>
    <lineage>
        <taxon>unclassified sequences</taxon>
        <taxon>metagenomes</taxon>
        <taxon>ecological metagenomes</taxon>
    </lineage>
</organism>
<proteinExistence type="predicted"/>
<feature type="non-terminal residue" evidence="1">
    <location>
        <position position="52"/>
    </location>
</feature>
<gene>
    <name evidence="1" type="ORF">S06H3_59822</name>
</gene>
<dbReference type="AlphaFoldDB" id="X1P929"/>